<evidence type="ECO:0000313" key="2">
    <source>
        <dbReference type="EMBL" id="RAY12874.1"/>
    </source>
</evidence>
<evidence type="ECO:0000259" key="1">
    <source>
        <dbReference type="Pfam" id="PF19328"/>
    </source>
</evidence>
<dbReference type="Proteomes" id="UP000251891">
    <property type="component" value="Unassembled WGS sequence"/>
</dbReference>
<organism evidence="2 3">
    <name type="scientific">Actinomadura craniellae</name>
    <dbReference type="NCBI Taxonomy" id="2231787"/>
    <lineage>
        <taxon>Bacteria</taxon>
        <taxon>Bacillati</taxon>
        <taxon>Actinomycetota</taxon>
        <taxon>Actinomycetes</taxon>
        <taxon>Streptosporangiales</taxon>
        <taxon>Thermomonosporaceae</taxon>
        <taxon>Actinomadura</taxon>
    </lineage>
</organism>
<dbReference type="InterPro" id="IPR045760">
    <property type="entry name" value="DAP_DH_C"/>
</dbReference>
<name>A0A365H1A2_9ACTN</name>
<dbReference type="EMBL" id="QLYX01000011">
    <property type="protein sequence ID" value="RAY12874.1"/>
    <property type="molecule type" value="Genomic_DNA"/>
</dbReference>
<proteinExistence type="predicted"/>
<dbReference type="CDD" id="cd24146">
    <property type="entry name" value="nat-AmDH_N_like"/>
    <property type="match status" value="1"/>
</dbReference>
<reference evidence="2 3" key="1">
    <citation type="submission" date="2018-06" db="EMBL/GenBank/DDBJ databases">
        <title>Actinomadura craniellae sp. nov. isolated from marine sponge Craniella sp.</title>
        <authorList>
            <person name="Li L."/>
            <person name="Xu Q.H."/>
            <person name="Lin H.W."/>
            <person name="Lu Y.H."/>
        </authorList>
    </citation>
    <scope>NUCLEOTIDE SEQUENCE [LARGE SCALE GENOMIC DNA]</scope>
    <source>
        <strain evidence="2 3">LHW63021</strain>
    </source>
</reference>
<dbReference type="Gene3D" id="3.40.50.720">
    <property type="entry name" value="NAD(P)-binding Rossmann-like Domain"/>
    <property type="match status" value="1"/>
</dbReference>
<feature type="domain" description="2,4-diaminopentanoate dehydrogenase C-terminal" evidence="1">
    <location>
        <begin position="143"/>
        <end position="348"/>
    </location>
</feature>
<dbReference type="OrthoDB" id="4759936at2"/>
<comment type="caution">
    <text evidence="2">The sequence shown here is derived from an EMBL/GenBank/DDBJ whole genome shotgun (WGS) entry which is preliminary data.</text>
</comment>
<dbReference type="Pfam" id="PF19328">
    <property type="entry name" value="DAP_DH_C"/>
    <property type="match status" value="1"/>
</dbReference>
<keyword evidence="3" id="KW-1185">Reference proteome</keyword>
<dbReference type="RefSeq" id="WP_111870062.1">
    <property type="nucleotide sequence ID" value="NZ_QLYX01000011.1"/>
</dbReference>
<dbReference type="InterPro" id="IPR036291">
    <property type="entry name" value="NAD(P)-bd_dom_sf"/>
</dbReference>
<gene>
    <name evidence="2" type="ORF">DPM19_22935</name>
</gene>
<sequence>MERTSERPIRVVQWTTGNVGRQSVVAIAERPELELVGVYAFGKEKVGRDVGELAGLDRPLGVLATDDIEAIIGLAPDCVLYMPLHPDMEHLTRLLRAGINVLTTASFLTGRAYGQAARAALEEAAQAGNASLFGSGVNPGYADQLAAVASGVCRQVDYVKVFESFDIGMWAGDANQDELGWGRPAGDPGHADDVRKATAPFSDAVEALAELLDATIDDVRCEVDFAHATKDLDLPGRPVKSGTVAGLDVRWFGVSGGVDVVEAHVRWTVTPELDPAWEVAMAYLIEVRGHPQVNLRVEVLPQDMTSMSLEEMLAIGSVITAMPVVNAIPAVVAARPGIVTYADLPTQSSRHARRG</sequence>
<protein>
    <submittedName>
        <fullName evidence="2">Dihydrodipicolinate reductase</fullName>
    </submittedName>
</protein>
<evidence type="ECO:0000313" key="3">
    <source>
        <dbReference type="Proteomes" id="UP000251891"/>
    </source>
</evidence>
<accession>A0A365H1A2</accession>
<dbReference type="SUPFAM" id="SSF51735">
    <property type="entry name" value="NAD(P)-binding Rossmann-fold domains"/>
    <property type="match status" value="1"/>
</dbReference>
<dbReference type="AlphaFoldDB" id="A0A365H1A2"/>